<evidence type="ECO:0000313" key="4">
    <source>
        <dbReference type="Proteomes" id="UP000092730"/>
    </source>
</evidence>
<feature type="region of interest" description="Disordered" evidence="1">
    <location>
        <begin position="1"/>
        <end position="29"/>
    </location>
</feature>
<dbReference type="Proteomes" id="UP000092730">
    <property type="component" value="Chromosome 3"/>
</dbReference>
<dbReference type="KEGG" id="kbi:30213100"/>
<reference evidence="2" key="3">
    <citation type="submission" date="2014-01" db="EMBL/GenBank/DDBJ databases">
        <title>Evolution of pathogenesis and genome organization in the Tremellales.</title>
        <authorList>
            <person name="Cuomo C."/>
            <person name="Litvintseva A."/>
            <person name="Heitman J."/>
            <person name="Chen Y."/>
            <person name="Sun S."/>
            <person name="Springer D."/>
            <person name="Dromer F."/>
            <person name="Young S."/>
            <person name="Zeng Q."/>
            <person name="Chapman S."/>
            <person name="Gujja S."/>
            <person name="Saif S."/>
            <person name="Birren B."/>
        </authorList>
    </citation>
    <scope>NUCLEOTIDE SEQUENCE</scope>
    <source>
        <strain evidence="2">CBS 10118</strain>
    </source>
</reference>
<keyword evidence="4" id="KW-1185">Reference proteome</keyword>
<organism evidence="2">
    <name type="scientific">Kwoniella bestiolae CBS 10118</name>
    <dbReference type="NCBI Taxonomy" id="1296100"/>
    <lineage>
        <taxon>Eukaryota</taxon>
        <taxon>Fungi</taxon>
        <taxon>Dikarya</taxon>
        <taxon>Basidiomycota</taxon>
        <taxon>Agaricomycotina</taxon>
        <taxon>Tremellomycetes</taxon>
        <taxon>Tremellales</taxon>
        <taxon>Cryptococcaceae</taxon>
        <taxon>Kwoniella</taxon>
    </lineage>
</organism>
<name>A0A1B9FT31_9TREE</name>
<dbReference type="AlphaFoldDB" id="A0A1B9FT31"/>
<dbReference type="RefSeq" id="XP_019042992.1">
    <property type="nucleotide sequence ID" value="XM_019195279.1"/>
</dbReference>
<reference evidence="3" key="2">
    <citation type="submission" date="2013-07" db="EMBL/GenBank/DDBJ databases">
        <authorList>
            <consortium name="The Broad Institute Genome Sequencing Platform"/>
            <person name="Cuomo C."/>
            <person name="Litvintseva A."/>
            <person name="Chen Y."/>
            <person name="Heitman J."/>
            <person name="Sun S."/>
            <person name="Springer D."/>
            <person name="Dromer F."/>
            <person name="Young S.K."/>
            <person name="Zeng Q."/>
            <person name="Gargeya S."/>
            <person name="Fitzgerald M."/>
            <person name="Abouelleil A."/>
            <person name="Alvarado L."/>
            <person name="Berlin A.M."/>
            <person name="Chapman S.B."/>
            <person name="Dewar J."/>
            <person name="Goldberg J."/>
            <person name="Griggs A."/>
            <person name="Gujja S."/>
            <person name="Hansen M."/>
            <person name="Howarth C."/>
            <person name="Imamovic A."/>
            <person name="Larimer J."/>
            <person name="McCowan C."/>
            <person name="Murphy C."/>
            <person name="Pearson M."/>
            <person name="Priest M."/>
            <person name="Roberts A."/>
            <person name="Saif S."/>
            <person name="Shea T."/>
            <person name="Sykes S."/>
            <person name="Wortman J."/>
            <person name="Nusbaum C."/>
            <person name="Birren B."/>
        </authorList>
    </citation>
    <scope>NUCLEOTIDE SEQUENCE</scope>
    <source>
        <strain evidence="3">CBS 10118</strain>
    </source>
</reference>
<accession>A0A1B9FT31</accession>
<reference evidence="3" key="4">
    <citation type="submission" date="2024-02" db="EMBL/GenBank/DDBJ databases">
        <title>Comparative genomics of Cryptococcus and Kwoniella reveals pathogenesis evolution and contrasting modes of karyotype evolution via chromosome fusion or intercentromeric recombination.</title>
        <authorList>
            <person name="Coelho M.A."/>
            <person name="David-Palma M."/>
            <person name="Shea T."/>
            <person name="Bowers K."/>
            <person name="McGinley-Smith S."/>
            <person name="Mohammad A.W."/>
            <person name="Gnirke A."/>
            <person name="Yurkov A.M."/>
            <person name="Nowrousian M."/>
            <person name="Sun S."/>
            <person name="Cuomo C.A."/>
            <person name="Heitman J."/>
        </authorList>
    </citation>
    <scope>NUCLEOTIDE SEQUENCE</scope>
    <source>
        <strain evidence="3">CBS 10118</strain>
    </source>
</reference>
<dbReference type="VEuPathDB" id="FungiDB:I302_08701"/>
<gene>
    <name evidence="2" type="ORF">I302_08701</name>
    <name evidence="3" type="ORF">I302_105420</name>
</gene>
<evidence type="ECO:0000313" key="2">
    <source>
        <dbReference type="EMBL" id="OCF21922.1"/>
    </source>
</evidence>
<proteinExistence type="predicted"/>
<protein>
    <submittedName>
        <fullName evidence="2">Uncharacterized protein</fullName>
    </submittedName>
</protein>
<sequence>MPEESKSGTDNSVPSTKPFTPVPMTNSKGGQTIELMLPVDDHEALALFGGGRTVQSNELGNTPFIRTDTSTIKAMGFRAAEPSAPSKDGDSKSGK</sequence>
<dbReference type="EMBL" id="KI894026">
    <property type="protein sequence ID" value="OCF21922.1"/>
    <property type="molecule type" value="Genomic_DNA"/>
</dbReference>
<evidence type="ECO:0000313" key="3">
    <source>
        <dbReference type="EMBL" id="WVW83401.1"/>
    </source>
</evidence>
<feature type="compositionally biased region" description="Polar residues" evidence="1">
    <location>
        <begin position="8"/>
        <end position="29"/>
    </location>
</feature>
<reference evidence="2" key="1">
    <citation type="submission" date="2013-07" db="EMBL/GenBank/DDBJ databases">
        <title>The Genome Sequence of Cryptococcus bestiolae CBS10118.</title>
        <authorList>
            <consortium name="The Broad Institute Genome Sequencing Platform"/>
            <person name="Cuomo C."/>
            <person name="Litvintseva A."/>
            <person name="Chen Y."/>
            <person name="Heitman J."/>
            <person name="Sun S."/>
            <person name="Springer D."/>
            <person name="Dromer F."/>
            <person name="Young S.K."/>
            <person name="Zeng Q."/>
            <person name="Gargeya S."/>
            <person name="Fitzgerald M."/>
            <person name="Abouelleil A."/>
            <person name="Alvarado L."/>
            <person name="Berlin A.M."/>
            <person name="Chapman S.B."/>
            <person name="Dewar J."/>
            <person name="Goldberg J."/>
            <person name="Griggs A."/>
            <person name="Gujja S."/>
            <person name="Hansen M."/>
            <person name="Howarth C."/>
            <person name="Imamovic A."/>
            <person name="Larimer J."/>
            <person name="McCowan C."/>
            <person name="Murphy C."/>
            <person name="Pearson M."/>
            <person name="Priest M."/>
            <person name="Roberts A."/>
            <person name="Saif S."/>
            <person name="Shea T."/>
            <person name="Sykes S."/>
            <person name="Wortman J."/>
            <person name="Nusbaum C."/>
            <person name="Birren B."/>
        </authorList>
    </citation>
    <scope>NUCLEOTIDE SEQUENCE [LARGE SCALE GENOMIC DNA]</scope>
    <source>
        <strain evidence="2">CBS 10118</strain>
    </source>
</reference>
<dbReference type="EMBL" id="CP144543">
    <property type="protein sequence ID" value="WVW83401.1"/>
    <property type="molecule type" value="Genomic_DNA"/>
</dbReference>
<dbReference type="GeneID" id="30213100"/>
<evidence type="ECO:0000256" key="1">
    <source>
        <dbReference type="SAM" id="MobiDB-lite"/>
    </source>
</evidence>